<organism evidence="1 2">
    <name type="scientific">Gynuella sunshinyii YC6258</name>
    <dbReference type="NCBI Taxonomy" id="1445510"/>
    <lineage>
        <taxon>Bacteria</taxon>
        <taxon>Pseudomonadati</taxon>
        <taxon>Pseudomonadota</taxon>
        <taxon>Gammaproteobacteria</taxon>
        <taxon>Oceanospirillales</taxon>
        <taxon>Saccharospirillaceae</taxon>
        <taxon>Gynuella</taxon>
    </lineage>
</organism>
<dbReference type="KEGG" id="gsn:YC6258_03423"/>
<proteinExistence type="predicted"/>
<reference evidence="1 2" key="1">
    <citation type="submission" date="2014-01" db="EMBL/GenBank/DDBJ databases">
        <title>Full genme sequencing of cellulolytic bacterium Gynuella sunshinyii YC6258T gen. nov., sp. nov.</title>
        <authorList>
            <person name="Khan H."/>
            <person name="Chung E.J."/>
            <person name="Chung Y.R."/>
        </authorList>
    </citation>
    <scope>NUCLEOTIDE SEQUENCE [LARGE SCALE GENOMIC DNA]</scope>
    <source>
        <strain evidence="1 2">YC6258</strain>
    </source>
</reference>
<evidence type="ECO:0000313" key="1">
    <source>
        <dbReference type="EMBL" id="AJQ95459.1"/>
    </source>
</evidence>
<dbReference type="STRING" id="1445510.YC6258_03423"/>
<name>A0A0C5VYI3_9GAMM</name>
<evidence type="ECO:0000313" key="2">
    <source>
        <dbReference type="Proteomes" id="UP000032266"/>
    </source>
</evidence>
<dbReference type="EMBL" id="CP007142">
    <property type="protein sequence ID" value="AJQ95459.1"/>
    <property type="molecule type" value="Genomic_DNA"/>
</dbReference>
<dbReference type="Proteomes" id="UP000032266">
    <property type="component" value="Chromosome"/>
</dbReference>
<keyword evidence="2" id="KW-1185">Reference proteome</keyword>
<sequence>MTRHYISPSRYGEMNNIHPGHKRLRDILWSDIKETVWHR</sequence>
<protein>
    <submittedName>
        <fullName evidence="1">Uncharacterized protein</fullName>
    </submittedName>
</protein>
<gene>
    <name evidence="1" type="ORF">YC6258_03423</name>
</gene>
<dbReference type="HOGENOM" id="CLU_3310530_0_0_6"/>
<accession>A0A0C5VYI3</accession>
<dbReference type="AlphaFoldDB" id="A0A0C5VYI3"/>